<keyword evidence="3" id="KW-1185">Reference proteome</keyword>
<reference evidence="2 3" key="1">
    <citation type="submission" date="2007-06" db="EMBL/GenBank/DDBJ databases">
        <authorList>
            <person name="Shimkets L."/>
            <person name="Ferriera S."/>
            <person name="Johnson J."/>
            <person name="Kravitz S."/>
            <person name="Beeson K."/>
            <person name="Sutton G."/>
            <person name="Rogers Y.-H."/>
            <person name="Friedman R."/>
            <person name="Frazier M."/>
            <person name="Venter J.C."/>
        </authorList>
    </citation>
    <scope>NUCLEOTIDE SEQUENCE [LARGE SCALE GENOMIC DNA]</scope>
    <source>
        <strain evidence="2 3">SIR-1</strain>
    </source>
</reference>
<protein>
    <submittedName>
        <fullName evidence="2">Uncharacterized protein</fullName>
    </submittedName>
</protein>
<dbReference type="RefSeq" id="WP_006970726.1">
    <property type="nucleotide sequence ID" value="NZ_ABCS01000013.1"/>
</dbReference>
<dbReference type="AlphaFoldDB" id="A6G1X7"/>
<feature type="region of interest" description="Disordered" evidence="1">
    <location>
        <begin position="35"/>
        <end position="54"/>
    </location>
</feature>
<evidence type="ECO:0000313" key="3">
    <source>
        <dbReference type="Proteomes" id="UP000005801"/>
    </source>
</evidence>
<dbReference type="OrthoDB" id="5510149at2"/>
<evidence type="ECO:0000256" key="1">
    <source>
        <dbReference type="SAM" id="MobiDB-lite"/>
    </source>
</evidence>
<evidence type="ECO:0000313" key="2">
    <source>
        <dbReference type="EMBL" id="EDM80167.1"/>
    </source>
</evidence>
<organism evidence="2 3">
    <name type="scientific">Plesiocystis pacifica SIR-1</name>
    <dbReference type="NCBI Taxonomy" id="391625"/>
    <lineage>
        <taxon>Bacteria</taxon>
        <taxon>Pseudomonadati</taxon>
        <taxon>Myxococcota</taxon>
        <taxon>Polyangia</taxon>
        <taxon>Nannocystales</taxon>
        <taxon>Nannocystaceae</taxon>
        <taxon>Plesiocystis</taxon>
    </lineage>
</organism>
<gene>
    <name evidence="2" type="ORF">PPSIR1_35992</name>
</gene>
<dbReference type="STRING" id="391625.PPSIR1_35992"/>
<accession>A6G1X7</accession>
<comment type="caution">
    <text evidence="2">The sequence shown here is derived from an EMBL/GenBank/DDBJ whole genome shotgun (WGS) entry which is preliminary data.</text>
</comment>
<dbReference type="Proteomes" id="UP000005801">
    <property type="component" value="Unassembled WGS sequence"/>
</dbReference>
<dbReference type="EMBL" id="ABCS01000013">
    <property type="protein sequence ID" value="EDM80167.1"/>
    <property type="molecule type" value="Genomic_DNA"/>
</dbReference>
<proteinExistence type="predicted"/>
<name>A6G1X7_9BACT</name>
<sequence length="219" mass="24154">MPDLSIALCLRDDETRLPEMARAAAEVASSLAAELEAGEWRDTTTPPQRGEREEATISGDLPLRHELLALDEGSRDNTLSVLSILHRKLPELRSIQDLPRGTAVRQLARTARGRVWLIVDAPFEVDRALWAARQVFCGDPAALIPGEVLAVGRNLGQAALGWHRGGLVSAQREVQAMLDSHGQHAAWSPPRDHGLRQRATLFVRGRLGRVGLGHFDRRR</sequence>